<dbReference type="EMBL" id="JYDW01003393">
    <property type="protein sequence ID" value="KRZ46439.1"/>
    <property type="molecule type" value="Genomic_DNA"/>
</dbReference>
<gene>
    <name evidence="1" type="ORF">T02_12146</name>
</gene>
<dbReference type="AlphaFoldDB" id="A0A0V1KGT2"/>
<name>A0A0V1KGT2_9BILA</name>
<accession>A0A0V1KGT2</accession>
<dbReference type="Proteomes" id="UP000054721">
    <property type="component" value="Unassembled WGS sequence"/>
</dbReference>
<proteinExistence type="predicted"/>
<keyword evidence="2" id="KW-1185">Reference proteome</keyword>
<sequence length="34" mass="4009">MSLWVINADWQRACSNYLGEINSKYPKSKHLHSM</sequence>
<evidence type="ECO:0000313" key="1">
    <source>
        <dbReference type="EMBL" id="KRZ46439.1"/>
    </source>
</evidence>
<comment type="caution">
    <text evidence="1">The sequence shown here is derived from an EMBL/GenBank/DDBJ whole genome shotgun (WGS) entry which is preliminary data.</text>
</comment>
<protein>
    <submittedName>
        <fullName evidence="1">Uncharacterized protein</fullName>
    </submittedName>
</protein>
<evidence type="ECO:0000313" key="2">
    <source>
        <dbReference type="Proteomes" id="UP000054721"/>
    </source>
</evidence>
<organism evidence="1 2">
    <name type="scientific">Trichinella nativa</name>
    <dbReference type="NCBI Taxonomy" id="6335"/>
    <lineage>
        <taxon>Eukaryota</taxon>
        <taxon>Metazoa</taxon>
        <taxon>Ecdysozoa</taxon>
        <taxon>Nematoda</taxon>
        <taxon>Enoplea</taxon>
        <taxon>Dorylaimia</taxon>
        <taxon>Trichinellida</taxon>
        <taxon>Trichinellidae</taxon>
        <taxon>Trichinella</taxon>
    </lineage>
</organism>
<reference evidence="1 2" key="1">
    <citation type="submission" date="2015-05" db="EMBL/GenBank/DDBJ databases">
        <title>Evolution of Trichinella species and genotypes.</title>
        <authorList>
            <person name="Korhonen P.K."/>
            <person name="Edoardo P."/>
            <person name="Giuseppe L.R."/>
            <person name="Gasser R.B."/>
        </authorList>
    </citation>
    <scope>NUCLEOTIDE SEQUENCE [LARGE SCALE GENOMIC DNA]</scope>
    <source>
        <strain evidence="1">ISS10</strain>
    </source>
</reference>